<name>F8P337_SERL9</name>
<dbReference type="GeneID" id="18820328"/>
<dbReference type="KEGG" id="sla:SERLADRAFT_473572"/>
<sequence length="127" mass="13885">MSAAVKIIWKCTKPNNQNLVQLYERLMTQAAQAQGMDTAVIRHGIHNTTRIGGKYVKTVPHITGDIVNTKKNVGFALHYNIDATGLAVLPATSAAPNPELWALQHKHGKGFVLIDSESGKEDVRDID</sequence>
<dbReference type="EMBL" id="GL945437">
    <property type="protein sequence ID" value="EGO22568.1"/>
    <property type="molecule type" value="Genomic_DNA"/>
</dbReference>
<organism evidence="2">
    <name type="scientific">Serpula lacrymans var. lacrymans (strain S7.9)</name>
    <name type="common">Dry rot fungus</name>
    <dbReference type="NCBI Taxonomy" id="578457"/>
    <lineage>
        <taxon>Eukaryota</taxon>
        <taxon>Fungi</taxon>
        <taxon>Dikarya</taxon>
        <taxon>Basidiomycota</taxon>
        <taxon>Agaricomycotina</taxon>
        <taxon>Agaricomycetes</taxon>
        <taxon>Agaricomycetidae</taxon>
        <taxon>Boletales</taxon>
        <taxon>Coniophorineae</taxon>
        <taxon>Serpulaceae</taxon>
        <taxon>Serpula</taxon>
    </lineage>
</organism>
<dbReference type="OrthoDB" id="2827839at2759"/>
<evidence type="ECO:0000313" key="2">
    <source>
        <dbReference type="Proteomes" id="UP000008064"/>
    </source>
</evidence>
<reference evidence="2" key="1">
    <citation type="journal article" date="2011" name="Science">
        <title>The plant cell wall-decomposing machinery underlies the functional diversity of forest fungi.</title>
        <authorList>
            <person name="Eastwood D.C."/>
            <person name="Floudas D."/>
            <person name="Binder M."/>
            <person name="Majcherczyk A."/>
            <person name="Schneider P."/>
            <person name="Aerts A."/>
            <person name="Asiegbu F.O."/>
            <person name="Baker S.E."/>
            <person name="Barry K."/>
            <person name="Bendiksby M."/>
            <person name="Blumentritt M."/>
            <person name="Coutinho P.M."/>
            <person name="Cullen D."/>
            <person name="de Vries R.P."/>
            <person name="Gathman A."/>
            <person name="Goodell B."/>
            <person name="Henrissat B."/>
            <person name="Ihrmark K."/>
            <person name="Kauserud H."/>
            <person name="Kohler A."/>
            <person name="LaButti K."/>
            <person name="Lapidus A."/>
            <person name="Lavin J.L."/>
            <person name="Lee Y.-H."/>
            <person name="Lindquist E."/>
            <person name="Lilly W."/>
            <person name="Lucas S."/>
            <person name="Morin E."/>
            <person name="Murat C."/>
            <person name="Oguiza J.A."/>
            <person name="Park J."/>
            <person name="Pisabarro A.G."/>
            <person name="Riley R."/>
            <person name="Rosling A."/>
            <person name="Salamov A."/>
            <person name="Schmidt O."/>
            <person name="Schmutz J."/>
            <person name="Skrede I."/>
            <person name="Stenlid J."/>
            <person name="Wiebenga A."/>
            <person name="Xie X."/>
            <person name="Kuees U."/>
            <person name="Hibbett D.S."/>
            <person name="Hoffmeister D."/>
            <person name="Hoegberg N."/>
            <person name="Martin F."/>
            <person name="Grigoriev I.V."/>
            <person name="Watkinson S.C."/>
        </authorList>
    </citation>
    <scope>NUCLEOTIDE SEQUENCE [LARGE SCALE GENOMIC DNA]</scope>
    <source>
        <strain evidence="2">S7.9</strain>
    </source>
</reference>
<protein>
    <submittedName>
        <fullName evidence="1">Uncharacterized protein</fullName>
    </submittedName>
</protein>
<dbReference type="AlphaFoldDB" id="F8P337"/>
<gene>
    <name evidence="1" type="ORF">SERLADRAFT_473572</name>
</gene>
<evidence type="ECO:0000313" key="1">
    <source>
        <dbReference type="EMBL" id="EGO22568.1"/>
    </source>
</evidence>
<dbReference type="Proteomes" id="UP000008064">
    <property type="component" value="Unassembled WGS sequence"/>
</dbReference>
<accession>F8P337</accession>
<proteinExistence type="predicted"/>
<dbReference type="RefSeq" id="XP_007321106.1">
    <property type="nucleotide sequence ID" value="XM_007321044.1"/>
</dbReference>
<dbReference type="HOGENOM" id="CLU_1971834_0_0_1"/>